<evidence type="ECO:0000313" key="3">
    <source>
        <dbReference type="Proteomes" id="UP000799767"/>
    </source>
</evidence>
<feature type="region of interest" description="Disordered" evidence="1">
    <location>
        <begin position="27"/>
        <end position="56"/>
    </location>
</feature>
<accession>A0A6A6PES5</accession>
<name>A0A6A6PES5_9PEZI</name>
<evidence type="ECO:0000313" key="2">
    <source>
        <dbReference type="EMBL" id="KAF2478435.1"/>
    </source>
</evidence>
<dbReference type="Proteomes" id="UP000799767">
    <property type="component" value="Unassembled WGS sequence"/>
</dbReference>
<feature type="compositionally biased region" description="Acidic residues" evidence="1">
    <location>
        <begin position="44"/>
        <end position="56"/>
    </location>
</feature>
<organism evidence="2 3">
    <name type="scientific">Neohortaea acidophila</name>
    <dbReference type="NCBI Taxonomy" id="245834"/>
    <lineage>
        <taxon>Eukaryota</taxon>
        <taxon>Fungi</taxon>
        <taxon>Dikarya</taxon>
        <taxon>Ascomycota</taxon>
        <taxon>Pezizomycotina</taxon>
        <taxon>Dothideomycetes</taxon>
        <taxon>Dothideomycetidae</taxon>
        <taxon>Mycosphaerellales</taxon>
        <taxon>Teratosphaeriaceae</taxon>
        <taxon>Neohortaea</taxon>
    </lineage>
</organism>
<reference evidence="2" key="1">
    <citation type="journal article" date="2020" name="Stud. Mycol.">
        <title>101 Dothideomycetes genomes: a test case for predicting lifestyles and emergence of pathogens.</title>
        <authorList>
            <person name="Haridas S."/>
            <person name="Albert R."/>
            <person name="Binder M."/>
            <person name="Bloem J."/>
            <person name="Labutti K."/>
            <person name="Salamov A."/>
            <person name="Andreopoulos B."/>
            <person name="Baker S."/>
            <person name="Barry K."/>
            <person name="Bills G."/>
            <person name="Bluhm B."/>
            <person name="Cannon C."/>
            <person name="Castanera R."/>
            <person name="Culley D."/>
            <person name="Daum C."/>
            <person name="Ezra D."/>
            <person name="Gonzalez J."/>
            <person name="Henrissat B."/>
            <person name="Kuo A."/>
            <person name="Liang C."/>
            <person name="Lipzen A."/>
            <person name="Lutzoni F."/>
            <person name="Magnuson J."/>
            <person name="Mondo S."/>
            <person name="Nolan M."/>
            <person name="Ohm R."/>
            <person name="Pangilinan J."/>
            <person name="Park H.-J."/>
            <person name="Ramirez L."/>
            <person name="Alfaro M."/>
            <person name="Sun H."/>
            <person name="Tritt A."/>
            <person name="Yoshinaga Y."/>
            <person name="Zwiers L.-H."/>
            <person name="Turgeon B."/>
            <person name="Goodwin S."/>
            <person name="Spatafora J."/>
            <person name="Crous P."/>
            <person name="Grigoriev I."/>
        </authorList>
    </citation>
    <scope>NUCLEOTIDE SEQUENCE</scope>
    <source>
        <strain evidence="2">CBS 113389</strain>
    </source>
</reference>
<dbReference type="GeneID" id="54479296"/>
<dbReference type="AlphaFoldDB" id="A0A6A6PES5"/>
<dbReference type="RefSeq" id="XP_033585005.1">
    <property type="nucleotide sequence ID" value="XM_033738294.1"/>
</dbReference>
<proteinExistence type="predicted"/>
<protein>
    <submittedName>
        <fullName evidence="2">Uncharacterized protein</fullName>
    </submittedName>
</protein>
<dbReference type="EMBL" id="MU001656">
    <property type="protein sequence ID" value="KAF2478435.1"/>
    <property type="molecule type" value="Genomic_DNA"/>
</dbReference>
<feature type="compositionally biased region" description="Low complexity" evidence="1">
    <location>
        <begin position="34"/>
        <end position="43"/>
    </location>
</feature>
<gene>
    <name evidence="2" type="ORF">BDY17DRAFT_357022</name>
</gene>
<sequence length="114" mass="12458">MKRLRGLSAATTKIVCTGADAELYKVPELDAPSDETTTSSLEWLSDDDDDETPFDNEADSEHALVRVALHSAIPLCSSKPELWDARHCGQLISEAARKSPLVMTSEVEIVDLDD</sequence>
<evidence type="ECO:0000256" key="1">
    <source>
        <dbReference type="SAM" id="MobiDB-lite"/>
    </source>
</evidence>
<keyword evidence="3" id="KW-1185">Reference proteome</keyword>